<keyword evidence="10" id="KW-0732">Signal</keyword>
<dbReference type="SUPFAM" id="SSF159065">
    <property type="entry name" value="Dom34/Pelota N-terminal domain-like"/>
    <property type="match status" value="1"/>
</dbReference>
<gene>
    <name evidence="12" type="ORF">ALTATR162_LOCUS6867</name>
</gene>
<feature type="signal peptide" evidence="10">
    <location>
        <begin position="1"/>
        <end position="23"/>
    </location>
</feature>
<dbReference type="InterPro" id="IPR058547">
    <property type="entry name" value="Pelota_N"/>
</dbReference>
<organism evidence="12 13">
    <name type="scientific">Alternaria atra</name>
    <dbReference type="NCBI Taxonomy" id="119953"/>
    <lineage>
        <taxon>Eukaryota</taxon>
        <taxon>Fungi</taxon>
        <taxon>Dikarya</taxon>
        <taxon>Ascomycota</taxon>
        <taxon>Pezizomycotina</taxon>
        <taxon>Dothideomycetes</taxon>
        <taxon>Pleosporomycetidae</taxon>
        <taxon>Pleosporales</taxon>
        <taxon>Pleosporineae</taxon>
        <taxon>Pleosporaceae</taxon>
        <taxon>Alternaria</taxon>
        <taxon>Alternaria sect. Ulocladioides</taxon>
    </lineage>
</organism>
<dbReference type="InterPro" id="IPR036188">
    <property type="entry name" value="FAD/NAD-bd_sf"/>
</dbReference>
<dbReference type="InterPro" id="IPR005140">
    <property type="entry name" value="eRF1_Pelota-like_N"/>
</dbReference>
<dbReference type="Pfam" id="PF26356">
    <property type="entry name" value="Pelota_N"/>
    <property type="match status" value="1"/>
</dbReference>
<evidence type="ECO:0000313" key="12">
    <source>
        <dbReference type="EMBL" id="CAG5165977.1"/>
    </source>
</evidence>
<dbReference type="RefSeq" id="XP_043170427.1">
    <property type="nucleotide sequence ID" value="XM_043314492.1"/>
</dbReference>
<evidence type="ECO:0000313" key="13">
    <source>
        <dbReference type="Proteomes" id="UP000676310"/>
    </source>
</evidence>
<dbReference type="GO" id="GO:0070651">
    <property type="term" value="P:nonfunctional rRNA decay"/>
    <property type="evidence" value="ECO:0007669"/>
    <property type="project" value="TreeGrafter"/>
</dbReference>
<dbReference type="InterPro" id="IPR042226">
    <property type="entry name" value="eFR1_2_sf"/>
</dbReference>
<dbReference type="InterPro" id="IPR038069">
    <property type="entry name" value="Pelota/DOM34_N"/>
</dbReference>
<evidence type="ECO:0000256" key="3">
    <source>
        <dbReference type="ARBA" id="ARBA00009504"/>
    </source>
</evidence>
<dbReference type="NCBIfam" id="TIGR00111">
    <property type="entry name" value="pelota"/>
    <property type="match status" value="1"/>
</dbReference>
<dbReference type="AlphaFoldDB" id="A0A8J2N2Z5"/>
<comment type="similarity">
    <text evidence="3">Belongs to the eukaryotic release factor 1 family. Pelota subfamily.</text>
</comment>
<sequence>MPVFSRLAVAVQLIAVILSPVLGAAAKPQYDYVIVGGGVTGLIVANRITEDKSKTVLVVEAGDNVDNDNTKIPYKANDLTSAAGLIWEDINSLPEPGLGNSSYAVIVAKNSLMTNATFNASAWEQYVEHKTGPYTYARGNALAFISLPDMTNDTKTLISSLNSQTATDYLPSIYKNNKKLASGFAKQRAVIADIFSRKDAAVAEFPVPADGSYGLVGVEKPLSRGTVYIDAKNPNGPPNVIYNAFVNPIDRMIMAIEQKTGAGFVTLLPEEPEDMWHAYNLIQEHDLIRAKAVRRVSKTSDAGSTSSQRISLDLTITVTSTDFDVGSEQLHVSGRVAKENEHVKLGQHHTLDLELNRKFTIEKADGWDSVALEQLKEACDASKRAELWAVVMGEGVAHICMITEHQTILRQKIEVSVPRKRRGGVDGHSKGMERFFSTTLSTLLRQIDLPNTSSTPQGKTLPLLLASPGFVASAFLQYIKAEATRTTNKPLMALIPTIIIAHSSSAHTHSLNEVLSSPAITNKLSDTKFARETALMDKFNTLMRLDDGRAWYGPREVERAVAKGAVGRGGGVLLINNALFRAQNVKERRRWVKLVDQVRDVEGGEVRVLSSLHESGKRLEGLGNVAAILTYPLEDLDEDDGEDTGGVGGEGGEMII</sequence>
<evidence type="ECO:0000256" key="10">
    <source>
        <dbReference type="SAM" id="SignalP"/>
    </source>
</evidence>
<feature type="domain" description="eRF1/Pelota-like N-terminal" evidence="11">
    <location>
        <begin position="254"/>
        <end position="380"/>
    </location>
</feature>
<evidence type="ECO:0000259" key="11">
    <source>
        <dbReference type="SMART" id="SM01194"/>
    </source>
</evidence>
<evidence type="ECO:0000256" key="9">
    <source>
        <dbReference type="ARBA" id="ARBA00023306"/>
    </source>
</evidence>
<dbReference type="GO" id="GO:0051301">
    <property type="term" value="P:cell division"/>
    <property type="evidence" value="ECO:0007669"/>
    <property type="project" value="UniProtKB-KW"/>
</dbReference>
<dbReference type="GO" id="GO:0046872">
    <property type="term" value="F:metal ion binding"/>
    <property type="evidence" value="ECO:0007669"/>
    <property type="project" value="UniProtKB-KW"/>
</dbReference>
<dbReference type="GO" id="GO:0006412">
    <property type="term" value="P:translation"/>
    <property type="evidence" value="ECO:0007669"/>
    <property type="project" value="UniProtKB-ARBA"/>
</dbReference>
<dbReference type="FunFam" id="3.30.420.60:FF:000004">
    <property type="entry name" value="Protein DOM34 homolog"/>
    <property type="match status" value="1"/>
</dbReference>
<dbReference type="InterPro" id="IPR005141">
    <property type="entry name" value="eRF1_2"/>
</dbReference>
<dbReference type="GeneID" id="67018803"/>
<dbReference type="FunFam" id="2.30.30.870:FF:000004">
    <property type="entry name" value="Protein DOM34 homolog"/>
    <property type="match status" value="1"/>
</dbReference>
<dbReference type="Gene3D" id="2.30.30.870">
    <property type="entry name" value="Pelota, domain A"/>
    <property type="match status" value="1"/>
</dbReference>
<dbReference type="GO" id="GO:0051321">
    <property type="term" value="P:meiotic cell cycle"/>
    <property type="evidence" value="ECO:0007669"/>
    <property type="project" value="UniProtKB-KW"/>
</dbReference>
<dbReference type="InterPro" id="IPR005142">
    <property type="entry name" value="eRF1_3"/>
</dbReference>
<comment type="cofactor">
    <cofactor evidence="1">
        <name>a divalent metal cation</name>
        <dbReference type="ChEBI" id="CHEBI:60240"/>
    </cofactor>
</comment>
<accession>A0A8J2N2Z5</accession>
<keyword evidence="9" id="KW-0131">Cell cycle</keyword>
<reference evidence="12" key="1">
    <citation type="submission" date="2021-05" db="EMBL/GenBank/DDBJ databases">
        <authorList>
            <person name="Stam R."/>
        </authorList>
    </citation>
    <scope>NUCLEOTIDE SEQUENCE</scope>
    <source>
        <strain evidence="12">CS162</strain>
    </source>
</reference>
<dbReference type="InterPro" id="IPR029064">
    <property type="entry name" value="Ribosomal_eL30-like_sf"/>
</dbReference>
<dbReference type="GO" id="GO:1990533">
    <property type="term" value="C:Dom34-Hbs1 complex"/>
    <property type="evidence" value="ECO:0007669"/>
    <property type="project" value="UniProtKB-ARBA"/>
</dbReference>
<dbReference type="SUPFAM" id="SSF53137">
    <property type="entry name" value="Translational machinery components"/>
    <property type="match status" value="1"/>
</dbReference>
<dbReference type="PANTHER" id="PTHR10853">
    <property type="entry name" value="PELOTA"/>
    <property type="match status" value="1"/>
</dbReference>
<dbReference type="GO" id="GO:0005737">
    <property type="term" value="C:cytoplasm"/>
    <property type="evidence" value="ECO:0007669"/>
    <property type="project" value="UniProtKB-SubCell"/>
</dbReference>
<protein>
    <recommendedName>
        <fullName evidence="11">eRF1/Pelota-like N-terminal domain-containing protein</fullName>
    </recommendedName>
</protein>
<dbReference type="SMART" id="SM01194">
    <property type="entry name" value="eRF1_1"/>
    <property type="match status" value="1"/>
</dbReference>
<dbReference type="SUPFAM" id="SSF51905">
    <property type="entry name" value="FAD/NAD(P)-binding domain"/>
    <property type="match status" value="1"/>
</dbReference>
<dbReference type="GO" id="GO:0032790">
    <property type="term" value="P:ribosome disassembly"/>
    <property type="evidence" value="ECO:0007669"/>
    <property type="project" value="TreeGrafter"/>
</dbReference>
<keyword evidence="5" id="KW-0132">Cell division</keyword>
<dbReference type="Pfam" id="PF03464">
    <property type="entry name" value="eRF1_2"/>
    <property type="match status" value="1"/>
</dbReference>
<evidence type="ECO:0000256" key="7">
    <source>
        <dbReference type="ARBA" id="ARBA00022776"/>
    </source>
</evidence>
<evidence type="ECO:0000256" key="8">
    <source>
        <dbReference type="ARBA" id="ARBA00023254"/>
    </source>
</evidence>
<dbReference type="PANTHER" id="PTHR10853:SF0">
    <property type="entry name" value="PROTEIN PELOTA HOMOLOG"/>
    <property type="match status" value="1"/>
</dbReference>
<dbReference type="Gene3D" id="3.30.420.60">
    <property type="entry name" value="eRF1 domain 2"/>
    <property type="match status" value="1"/>
</dbReference>
<dbReference type="SUPFAM" id="SSF55315">
    <property type="entry name" value="L30e-like"/>
    <property type="match status" value="1"/>
</dbReference>
<comment type="caution">
    <text evidence="12">The sequence shown here is derived from an EMBL/GenBank/DDBJ whole genome shotgun (WGS) entry which is preliminary data.</text>
</comment>
<evidence type="ECO:0000256" key="5">
    <source>
        <dbReference type="ARBA" id="ARBA00022618"/>
    </source>
</evidence>
<dbReference type="FunFam" id="3.30.1330.30:FF:000008">
    <property type="entry name" value="Protein pelota homolog"/>
    <property type="match status" value="1"/>
</dbReference>
<keyword evidence="6" id="KW-0479">Metal-binding</keyword>
<dbReference type="Gene3D" id="3.30.1330.30">
    <property type="match status" value="1"/>
</dbReference>
<dbReference type="Proteomes" id="UP000676310">
    <property type="component" value="Unassembled WGS sequence"/>
</dbReference>
<dbReference type="OrthoDB" id="10249111at2759"/>
<feature type="chain" id="PRO_5035275199" description="eRF1/Pelota-like N-terminal domain-containing protein" evidence="10">
    <location>
        <begin position="24"/>
        <end position="656"/>
    </location>
</feature>
<proteinExistence type="inferred from homology"/>
<dbReference type="SUPFAM" id="SSF54373">
    <property type="entry name" value="FAD-linked reductases, C-terminal domain"/>
    <property type="match status" value="1"/>
</dbReference>
<dbReference type="EMBL" id="CAJRGZ010000019">
    <property type="protein sequence ID" value="CAG5165977.1"/>
    <property type="molecule type" value="Genomic_DNA"/>
</dbReference>
<keyword evidence="7" id="KW-0498">Mitosis</keyword>
<keyword evidence="4" id="KW-0963">Cytoplasm</keyword>
<keyword evidence="13" id="KW-1185">Reference proteome</keyword>
<evidence type="ECO:0000256" key="2">
    <source>
        <dbReference type="ARBA" id="ARBA00004496"/>
    </source>
</evidence>
<dbReference type="Gene3D" id="3.30.560.10">
    <property type="entry name" value="Glucose Oxidase, domain 3"/>
    <property type="match status" value="1"/>
</dbReference>
<evidence type="ECO:0000256" key="1">
    <source>
        <dbReference type="ARBA" id="ARBA00001968"/>
    </source>
</evidence>
<name>A0A8J2N2Z5_9PLEO</name>
<comment type="subcellular location">
    <subcellularLocation>
        <location evidence="2">Cytoplasm</location>
    </subcellularLocation>
</comment>
<evidence type="ECO:0000256" key="4">
    <source>
        <dbReference type="ARBA" id="ARBA00022490"/>
    </source>
</evidence>
<dbReference type="Pfam" id="PF03465">
    <property type="entry name" value="eRF1_3"/>
    <property type="match status" value="1"/>
</dbReference>
<dbReference type="GO" id="GO:0071025">
    <property type="term" value="P:RNA surveillance"/>
    <property type="evidence" value="ECO:0007669"/>
    <property type="project" value="InterPro"/>
</dbReference>
<dbReference type="GO" id="GO:0070481">
    <property type="term" value="P:nuclear-transcribed mRNA catabolic process, non-stop decay"/>
    <property type="evidence" value="ECO:0007669"/>
    <property type="project" value="InterPro"/>
</dbReference>
<dbReference type="GO" id="GO:0070966">
    <property type="term" value="P:nuclear-transcribed mRNA catabolic process, no-go decay"/>
    <property type="evidence" value="ECO:0007669"/>
    <property type="project" value="InterPro"/>
</dbReference>
<evidence type="ECO:0000256" key="6">
    <source>
        <dbReference type="ARBA" id="ARBA00022723"/>
    </source>
</evidence>
<keyword evidence="8" id="KW-0469">Meiosis</keyword>
<dbReference type="Gene3D" id="3.50.50.60">
    <property type="entry name" value="FAD/NAD(P)-binding domain"/>
    <property type="match status" value="1"/>
</dbReference>
<dbReference type="InterPro" id="IPR004405">
    <property type="entry name" value="TF_pelota"/>
</dbReference>